<accession>A0A5Q4ZD47</accession>
<gene>
    <name evidence="1" type="ORF">PDMSB3_2083</name>
</gene>
<dbReference type="EMBL" id="LR699553">
    <property type="protein sequence ID" value="VVD28539.1"/>
    <property type="molecule type" value="Genomic_DNA"/>
</dbReference>
<dbReference type="Proteomes" id="UP000325811">
    <property type="component" value="Chromosome I"/>
</dbReference>
<reference evidence="1 2" key="1">
    <citation type="submission" date="2019-08" db="EMBL/GenBank/DDBJ databases">
        <authorList>
            <person name="Herpell B J."/>
        </authorList>
    </citation>
    <scope>NUCLEOTIDE SEQUENCE [LARGE SCALE GENOMIC DNA]</scope>
    <source>
        <strain evidence="2">Msb3</strain>
    </source>
</reference>
<sequence>MQENLGRPGVFLRASVTRHVTFYWIPFSEV</sequence>
<keyword evidence="2" id="KW-1185">Reference proteome</keyword>
<proteinExistence type="predicted"/>
<dbReference type="AlphaFoldDB" id="A0A5Q4ZD47"/>
<organism evidence="1 2">
    <name type="scientific">Paraburkholderia dioscoreae</name>
    <dbReference type="NCBI Taxonomy" id="2604047"/>
    <lineage>
        <taxon>Bacteria</taxon>
        <taxon>Pseudomonadati</taxon>
        <taxon>Pseudomonadota</taxon>
        <taxon>Betaproteobacteria</taxon>
        <taxon>Burkholderiales</taxon>
        <taxon>Burkholderiaceae</taxon>
        <taxon>Paraburkholderia</taxon>
    </lineage>
</organism>
<evidence type="ECO:0000313" key="1">
    <source>
        <dbReference type="EMBL" id="VVD28539.1"/>
    </source>
</evidence>
<evidence type="ECO:0000313" key="2">
    <source>
        <dbReference type="Proteomes" id="UP000325811"/>
    </source>
</evidence>
<dbReference type="KEGG" id="pdio:PDMSB3_2083"/>
<protein>
    <submittedName>
        <fullName evidence="1">Uncharacterized protein</fullName>
    </submittedName>
</protein>
<name>A0A5Q4ZD47_9BURK</name>